<gene>
    <name evidence="1" type="ORF">E3J68_04810</name>
</gene>
<reference evidence="1 2" key="1">
    <citation type="submission" date="2019-03" db="EMBL/GenBank/DDBJ databases">
        <title>Metabolic potential of uncultured bacteria and archaea associated with petroleum seepage in deep-sea sediments.</title>
        <authorList>
            <person name="Dong X."/>
            <person name="Hubert C."/>
        </authorList>
    </citation>
    <scope>NUCLEOTIDE SEQUENCE [LARGE SCALE GENOMIC DNA]</scope>
    <source>
        <strain evidence="1">E44_bin3</strain>
    </source>
</reference>
<dbReference type="Proteomes" id="UP000316517">
    <property type="component" value="Unassembled WGS sequence"/>
</dbReference>
<dbReference type="GO" id="GO:0046872">
    <property type="term" value="F:metal ion binding"/>
    <property type="evidence" value="ECO:0007669"/>
    <property type="project" value="InterPro"/>
</dbReference>
<protein>
    <submittedName>
        <fullName evidence="1">Transcriptional regulator</fullName>
    </submittedName>
</protein>
<dbReference type="PANTHER" id="PTHR33677">
    <property type="entry name" value="TRANSCRIPTIONAL REPRESSOR FRMR-RELATED"/>
    <property type="match status" value="1"/>
</dbReference>
<name>A0A523T9I9_UNCAE</name>
<dbReference type="PANTHER" id="PTHR33677:SF3">
    <property type="entry name" value="COPPER-SENSING TRANSCRIPTIONAL REPRESSOR RICR"/>
    <property type="match status" value="1"/>
</dbReference>
<organism evidence="1 2">
    <name type="scientific">Aerophobetes bacterium</name>
    <dbReference type="NCBI Taxonomy" id="2030807"/>
    <lineage>
        <taxon>Bacteria</taxon>
        <taxon>Candidatus Aerophobota</taxon>
    </lineage>
</organism>
<dbReference type="GO" id="GO:0045892">
    <property type="term" value="P:negative regulation of DNA-templated transcription"/>
    <property type="evidence" value="ECO:0007669"/>
    <property type="project" value="UniProtKB-ARBA"/>
</dbReference>
<sequence>MAMINEETKRDVLPRLKKIEGQIRGIQRMVEKEKYCIDIINQLTAAQRALDQVSLKVMQRHIESCVTDAIKSDGGGPIIGELMETIYKFIR</sequence>
<dbReference type="InterPro" id="IPR003735">
    <property type="entry name" value="Metal_Tscrpt_repr"/>
</dbReference>
<proteinExistence type="predicted"/>
<comment type="caution">
    <text evidence="1">The sequence shown here is derived from an EMBL/GenBank/DDBJ whole genome shotgun (WGS) entry which is preliminary data.</text>
</comment>
<dbReference type="GO" id="GO:0003677">
    <property type="term" value="F:DNA binding"/>
    <property type="evidence" value="ECO:0007669"/>
    <property type="project" value="InterPro"/>
</dbReference>
<dbReference type="EMBL" id="SOJT01000214">
    <property type="protein sequence ID" value="TET26986.1"/>
    <property type="molecule type" value="Genomic_DNA"/>
</dbReference>
<evidence type="ECO:0000313" key="2">
    <source>
        <dbReference type="Proteomes" id="UP000316517"/>
    </source>
</evidence>
<dbReference type="CDD" id="cd10148">
    <property type="entry name" value="CsoR-like_DUF156"/>
    <property type="match status" value="1"/>
</dbReference>
<dbReference type="AlphaFoldDB" id="A0A523T9I9"/>
<evidence type="ECO:0000313" key="1">
    <source>
        <dbReference type="EMBL" id="TET26986.1"/>
    </source>
</evidence>
<dbReference type="Pfam" id="PF02583">
    <property type="entry name" value="Trns_repr_metal"/>
    <property type="match status" value="1"/>
</dbReference>
<dbReference type="InterPro" id="IPR038390">
    <property type="entry name" value="Metal_Tscrpt_repr_sf"/>
</dbReference>
<accession>A0A523T9I9</accession>
<dbReference type="Gene3D" id="1.20.58.1000">
    <property type="entry name" value="Metal-sensitive repressor, helix protomer"/>
    <property type="match status" value="1"/>
</dbReference>